<dbReference type="KEGG" id="brh:RBRH_01762"/>
<sequence>MVHTRADPRASAEKRKVLRHADLPARRLGRIKRQFGQEPLRLEITGGKLRKLRKLDRAGRRVVIVGPQHRLVPAVRRRLVPVVHRNERAGPAAVLRA</sequence>
<evidence type="ECO:0000313" key="1">
    <source>
        <dbReference type="EMBL" id="CBW74275.1"/>
    </source>
</evidence>
<proteinExistence type="predicted"/>
<name>E5ANU3_MYCRK</name>
<accession>E5ANU3</accession>
<dbReference type="Proteomes" id="UP000007437">
    <property type="component" value="Chromosome"/>
</dbReference>
<protein>
    <submittedName>
        <fullName evidence="1">Uncharacterized protein</fullName>
    </submittedName>
</protein>
<organism evidence="1 2">
    <name type="scientific">Mycetohabitans rhizoxinica (strain DSM 19002 / CIP 109453 / HKI 454)</name>
    <name type="common">Paraburkholderia rhizoxinica</name>
    <dbReference type="NCBI Taxonomy" id="882378"/>
    <lineage>
        <taxon>Bacteria</taxon>
        <taxon>Pseudomonadati</taxon>
        <taxon>Pseudomonadota</taxon>
        <taxon>Betaproteobacteria</taxon>
        <taxon>Burkholderiales</taxon>
        <taxon>Burkholderiaceae</taxon>
        <taxon>Mycetohabitans</taxon>
    </lineage>
</organism>
<reference evidence="1 2" key="1">
    <citation type="journal article" date="2011" name="J. Bacteriol.">
        <title>Complete genome sequence of Burkholderia rhizoxinica, an endosymbiont of Rhizopus microsporus.</title>
        <authorList>
            <person name="Lackner G."/>
            <person name="Moebius N."/>
            <person name="Partida-Martinez L."/>
            <person name="Hertweck C."/>
        </authorList>
    </citation>
    <scope>NUCLEOTIDE SEQUENCE [LARGE SCALE GENOMIC DNA]</scope>
    <source>
        <strain evidence="2">DSM 19002 / CIP 109453 / HKI 454</strain>
    </source>
</reference>
<dbReference type="AlphaFoldDB" id="E5ANU3"/>
<dbReference type="HOGENOM" id="CLU_2341420_0_0_4"/>
<evidence type="ECO:0000313" key="2">
    <source>
        <dbReference type="Proteomes" id="UP000007437"/>
    </source>
</evidence>
<gene>
    <name evidence="1" type="ordered locus">RBRH_01762</name>
</gene>
<dbReference type="EMBL" id="FR687359">
    <property type="protein sequence ID" value="CBW74275.1"/>
    <property type="molecule type" value="Genomic_DNA"/>
</dbReference>